<reference evidence="1" key="1">
    <citation type="journal article" date="2017" name="Science">
        <title>Giant viruses with an expanded complement of translation system components.</title>
        <authorList>
            <person name="Schulz F."/>
            <person name="Yutin N."/>
            <person name="Ivanova N.N."/>
            <person name="Ortega D.R."/>
            <person name="Lee T.K."/>
            <person name="Vierheilig J."/>
            <person name="Daims H."/>
            <person name="Horn M."/>
            <person name="Wagner M."/>
            <person name="Jensen G.J."/>
            <person name="Kyrpides N.C."/>
            <person name="Koonin E.V."/>
            <person name="Woyke T."/>
        </authorList>
    </citation>
    <scope>NUCLEOTIDE SEQUENCE</scope>
    <source>
        <strain evidence="1">KNV1</strain>
    </source>
</reference>
<dbReference type="EMBL" id="KY684111">
    <property type="protein sequence ID" value="ARF12187.1"/>
    <property type="molecule type" value="Genomic_DNA"/>
</dbReference>
<proteinExistence type="predicted"/>
<gene>
    <name evidence="1" type="ORF">Klosneuvirus_4_2</name>
</gene>
<evidence type="ECO:0000313" key="1">
    <source>
        <dbReference type="EMBL" id="ARF12187.1"/>
    </source>
</evidence>
<accession>A0A1V0SKD4</accession>
<organism evidence="1">
    <name type="scientific">Klosneuvirus KNV1</name>
    <dbReference type="NCBI Taxonomy" id="1977640"/>
    <lineage>
        <taxon>Viruses</taxon>
        <taxon>Varidnaviria</taxon>
        <taxon>Bamfordvirae</taxon>
        <taxon>Nucleocytoviricota</taxon>
        <taxon>Megaviricetes</taxon>
        <taxon>Imitervirales</taxon>
        <taxon>Mimiviridae</taxon>
        <taxon>Klosneuvirinae</taxon>
        <taxon>Klosneuvirus</taxon>
    </lineage>
</organism>
<sequence>MLQVNRVIDIKNYRLLRLLIINQFIQISSLGKRERYSLDYNHYLQYYGKPEYSLSFIHKKIDLLTLSPYISIQFINIFNG</sequence>
<name>A0A1V0SKD4_9VIRU</name>
<protein>
    <submittedName>
        <fullName evidence="1">Uncharacterized protein</fullName>
    </submittedName>
</protein>